<feature type="domain" description="RING-type" evidence="20">
    <location>
        <begin position="1903"/>
        <end position="2129"/>
    </location>
</feature>
<feature type="region of interest" description="Disordered" evidence="15">
    <location>
        <begin position="118"/>
        <end position="192"/>
    </location>
</feature>
<dbReference type="InterPro" id="IPR001876">
    <property type="entry name" value="Znf_RanBP2"/>
</dbReference>
<dbReference type="Pfam" id="PF00641">
    <property type="entry name" value="Zn_ribbon_RanBP"/>
    <property type="match status" value="2"/>
</dbReference>
<dbReference type="SMART" id="SM00184">
    <property type="entry name" value="RING"/>
    <property type="match status" value="1"/>
</dbReference>
<dbReference type="PROSITE" id="PS50089">
    <property type="entry name" value="ZF_RING_2"/>
    <property type="match status" value="1"/>
</dbReference>
<dbReference type="SMART" id="SM01052">
    <property type="entry name" value="CAP_GLY"/>
    <property type="match status" value="1"/>
</dbReference>
<feature type="region of interest" description="Disordered" evidence="15">
    <location>
        <begin position="429"/>
        <end position="485"/>
    </location>
</feature>
<dbReference type="GO" id="GO:0071797">
    <property type="term" value="C:LUBAC complex"/>
    <property type="evidence" value="ECO:0007669"/>
    <property type="project" value="TreeGrafter"/>
</dbReference>
<feature type="compositionally biased region" description="Polar residues" evidence="15">
    <location>
        <begin position="1709"/>
        <end position="1727"/>
    </location>
</feature>
<feature type="compositionally biased region" description="Basic and acidic residues" evidence="15">
    <location>
        <begin position="1314"/>
        <end position="1326"/>
    </location>
</feature>
<dbReference type="SUPFAM" id="SSF90209">
    <property type="entry name" value="Ran binding protein zinc finger-like"/>
    <property type="match status" value="2"/>
</dbReference>
<dbReference type="SUPFAM" id="SSF54236">
    <property type="entry name" value="Ubiquitin-like"/>
    <property type="match status" value="1"/>
</dbReference>
<dbReference type="EMBL" id="SEYY01007349">
    <property type="protein sequence ID" value="KAB7502515.1"/>
    <property type="molecule type" value="Genomic_DNA"/>
</dbReference>
<dbReference type="InterPro" id="IPR047557">
    <property type="entry name" value="Rcat_RBR_HOIL1"/>
</dbReference>
<feature type="compositionally biased region" description="Basic and acidic residues" evidence="15">
    <location>
        <begin position="1797"/>
        <end position="1807"/>
    </location>
</feature>
<feature type="compositionally biased region" description="Polar residues" evidence="15">
    <location>
        <begin position="442"/>
        <end position="460"/>
    </location>
</feature>
<feature type="region of interest" description="Disordered" evidence="15">
    <location>
        <begin position="376"/>
        <end position="413"/>
    </location>
</feature>
<dbReference type="UniPathway" id="UPA00143"/>
<reference evidence="21 22" key="1">
    <citation type="journal article" date="2019" name="PLoS Biol.">
        <title>Sex chromosomes control vertical transmission of feminizing Wolbachia symbionts in an isopod.</title>
        <authorList>
            <person name="Becking T."/>
            <person name="Chebbi M.A."/>
            <person name="Giraud I."/>
            <person name="Moumen B."/>
            <person name="Laverre T."/>
            <person name="Caubet Y."/>
            <person name="Peccoud J."/>
            <person name="Gilbert C."/>
            <person name="Cordaux R."/>
        </authorList>
    </citation>
    <scope>NUCLEOTIDE SEQUENCE [LARGE SCALE GENOMIC DNA]</scope>
    <source>
        <strain evidence="21">ANa2</strain>
        <tissue evidence="21">Whole body excluding digestive tract and cuticle</tissue>
    </source>
</reference>
<proteinExistence type="inferred from homology"/>
<dbReference type="CDD" id="cd16633">
    <property type="entry name" value="mRING-HC-C3HC3D_RBR_HOIL1"/>
    <property type="match status" value="1"/>
</dbReference>
<evidence type="ECO:0000313" key="22">
    <source>
        <dbReference type="Proteomes" id="UP000326759"/>
    </source>
</evidence>
<feature type="region of interest" description="Disordered" evidence="15">
    <location>
        <begin position="1314"/>
        <end position="1333"/>
    </location>
</feature>
<keyword evidence="7" id="KW-0808">Transferase</keyword>
<dbReference type="InterPro" id="IPR044066">
    <property type="entry name" value="TRIAD_supradom"/>
</dbReference>
<evidence type="ECO:0000313" key="21">
    <source>
        <dbReference type="EMBL" id="KAB7502515.1"/>
    </source>
</evidence>
<comment type="pathway">
    <text evidence="2">Protein modification; protein ubiquitination.</text>
</comment>
<comment type="similarity">
    <text evidence="3">Belongs to the RBR family.</text>
</comment>
<dbReference type="InterPro" id="IPR013083">
    <property type="entry name" value="Znf_RING/FYVE/PHD"/>
</dbReference>
<comment type="caution">
    <text evidence="21">The sequence shown here is derived from an EMBL/GenBank/DDBJ whole genome shotgun (WGS) entry which is preliminary data.</text>
</comment>
<feature type="compositionally biased region" description="Polar residues" evidence="15">
    <location>
        <begin position="315"/>
        <end position="331"/>
    </location>
</feature>
<dbReference type="InterPro" id="IPR000626">
    <property type="entry name" value="Ubiquitin-like_dom"/>
</dbReference>
<dbReference type="InterPro" id="IPR001841">
    <property type="entry name" value="Znf_RING"/>
</dbReference>
<feature type="domain" description="RanBP2-type" evidence="18">
    <location>
        <begin position="909"/>
        <end position="938"/>
    </location>
</feature>
<feature type="compositionally biased region" description="Low complexity" evidence="15">
    <location>
        <begin position="149"/>
        <end position="166"/>
    </location>
</feature>
<dbReference type="PROSITE" id="PS51873">
    <property type="entry name" value="TRIAD"/>
    <property type="match status" value="1"/>
</dbReference>
<feature type="region of interest" description="Disordered" evidence="15">
    <location>
        <begin position="312"/>
        <end position="350"/>
    </location>
</feature>
<feature type="compositionally biased region" description="Basic and acidic residues" evidence="15">
    <location>
        <begin position="1441"/>
        <end position="1450"/>
    </location>
</feature>
<feature type="domain" description="RanBP2-type" evidence="18">
    <location>
        <begin position="1840"/>
        <end position="1869"/>
    </location>
</feature>
<dbReference type="PANTHER" id="PTHR22770">
    <property type="entry name" value="UBIQUITIN CONJUGATING ENZYME 7 INTERACTING PROTEIN-RELATED"/>
    <property type="match status" value="1"/>
</dbReference>
<evidence type="ECO:0000256" key="5">
    <source>
        <dbReference type="ARBA" id="ARBA00017887"/>
    </source>
</evidence>
<accession>A0A5N5TBN3</accession>
<gene>
    <name evidence="21" type="primary">rbck1</name>
    <name evidence="21" type="ORF">Anas_03445</name>
</gene>
<keyword evidence="9" id="KW-0677">Repeat</keyword>
<feature type="domain" description="RING-type" evidence="17">
    <location>
        <begin position="1907"/>
        <end position="1949"/>
    </location>
</feature>
<dbReference type="OrthoDB" id="261960at2759"/>
<evidence type="ECO:0000256" key="7">
    <source>
        <dbReference type="ARBA" id="ARBA00022679"/>
    </source>
</evidence>
<evidence type="ECO:0000256" key="6">
    <source>
        <dbReference type="ARBA" id="ARBA00022553"/>
    </source>
</evidence>
<evidence type="ECO:0000259" key="20">
    <source>
        <dbReference type="PROSITE" id="PS51873"/>
    </source>
</evidence>
<feature type="domain" description="Ubiquitin-like" evidence="16">
    <location>
        <begin position="1626"/>
        <end position="1690"/>
    </location>
</feature>
<evidence type="ECO:0000256" key="9">
    <source>
        <dbReference type="ARBA" id="ARBA00022737"/>
    </source>
</evidence>
<keyword evidence="11" id="KW-0833">Ubl conjugation pathway</keyword>
<evidence type="ECO:0000256" key="8">
    <source>
        <dbReference type="ARBA" id="ARBA00022723"/>
    </source>
</evidence>
<dbReference type="EC" id="2.3.2.31" evidence="4"/>
<evidence type="ECO:0000256" key="4">
    <source>
        <dbReference type="ARBA" id="ARBA00012251"/>
    </source>
</evidence>
<dbReference type="InterPro" id="IPR047558">
    <property type="entry name" value="BRcat_RBR_HOIL1"/>
</dbReference>
<sequence length="2133" mass="240221">MFMIDLTQLQLDAKVKIEMEQSHQKKFVIGEKIIWHGGSPGLGSSAEVKEGIYHGKICWIGKIKEFGEKFIVGVEMDKPFKGSSNGIWQNKAIFTCKPGHGIFLPVLDISSIDENKSKTLERSQETSNGKGLMKLKNRFSSEGNNAGNSPGKQPGSPKPSSTKGGTIFNKGNKVTNKSSSSLETTSENFVPKRSVSSNSIKKVFNTINKKEKKSPNEPLSTQEVVCNSEENVKLHRGGFLNIFKWFSKKELKEGKMSTEKMSGKGIGSTTSLVSNSSSITFFPIRHSVSADNSNTMMKSYNKNVTEEKFLKQGSLRRSSGTSNQSNVSLDSFSCRPKKRPAPKPPDLALHKSDNIISINSSIASAINEKSFSKEFQSQQPVCGKVKRKAPEPPRINKSPPHIKNNKLFSSPNNSVRPLSTFSSFSSVSHSGSSTLQSSTCSENDSLTLRSDSSQNTSSFPINKDKGTLSPKPWYKRKKVKEKSYKNKKEKGNVYEAWMPDIQYARQNVNISDTTALQSKYIETFYDRGPQIGQRFSILSSISDLDRAATEQFEKEKEFRSKKGKEGQFYNSSSTHFLSQRDLVPNKEEELEGAVALSPQNASSANATYDNLNYSNDCRNISAKPPQHFNSNNNRNSNNIQIVLPSAPDLDLLENSSSPNSTLSNCDTPAKINYEEYIEEIRRELENETSEMSVQTSSKCTPKEKATFDPELFYQLARDAKTNQEYRLSNSRKCSDNVISSKSKEIENNSERYFQSRLKPHLKNFGLRMNNFFTPDVSTILEGSESITSSTATTTPADDFSDDVLNRSGMSIDQTNDFMSTASELNSEYRMNTTELQDVIESYVVDFRRFEGQQKTSLNSNEYENRKEKADKIREEVLLLREKDNFLMWQKVMQETELTKDDDERSIEERKKKWICSSCTLINHPWRLHCEACGSLRPPNPKRVDNDSLVANYQQASRYASSSNDTSSVMQDNKSSAKGTGENISQSSRDHIQTNSRVQNYRDNTANLNWERELQSYFTLFDDQTNSARQMELEKRNKMSENVNNSAMHDDSGAYGKILVSRNKISNTSENEIRFTGENKENRSQGNSVDVQELRRARVRKFQLNFSSSQEQQTITSNHNIDRENFPGSSGGVKEKIVQLSELSSGEHHGNGIVLENSVPGNKLKDSTTVFNNIDDKQFYKNEYKKSPVLKPSGAVKSVVSIFNQMDQLKAAQEKPPPVKANRRRSSFSNILNFSDFERLITGSGSEAQRNYTPPPRTNSPVMADIDIASAINKFDEMAALAEIDNIRKPCSKLQKKCIKSGNITNEVNKEGKFNDKEKYNEKHSHTQNDLSFSSRFSGNLATGASSNQNNVDKISNRDSCDSIIRDGILYTSGESRRRSMSIGSGTFELLNARDFASIEAHHSRKSSPNDDEIDATPSVLELSHPLLMPEISPMAKPHPGSSREKTHENMLDSTSGNDVERLSQQLTDTQGIEIFKATLARDERKLGKTNAKTLSRLLKNLEHAISNGKHEQAAKLARDLAKMRLKCSVLSKDEDEESDESIEDNIHDTSNTQQGRDVDESGISGAEMSACGGAVGFDPSGDSKSKGVVKRTKKSSPISRREVKSDSGGILLFIPKEYESNKLFHVKMYVEDKSSHQGPIILQLQSSITVGDLKLRVADEFGFPVEVQRWILGRVLADDDSKTLADYRVNAEGCPIFLYLVAPDYETNQTSPNMSRSSSYKSNGNQDSESKSEISDENNKEIKHKYPLDVKIISTKITSPILTREVQNDRNIQIESVTDLNKKDKGKREKKINYSKSDNEKKLGDKQHPRKYNTNKNEAADVEMKEKGLPQQNINSPSFTKDGWVCPQCTLINPKDRPGCEACTTERPESFSTPGLKFESFQKKNLRQEVFALESKGCVTNQEPFDCVVCLSRFDVGEGVILRDCLHIFCRYCLINSIRYSDTARVRCPFSDKNYSCQFSLQEREIKDLLSEEDYKKHLDRSIKEAAGSMRNVFYCKTPDCKGFCQYEDSVNNFHCDVCRKINCLTCQAQHEKQSCKQYQDELQHKQDEEALKTKKFFDDIIRRGDGMPCPQCSIMLVRKWGCDWMRCPMCRTEICWVTRMPRWGPEGQGDTSGGCKCGLNGRKCHPKCTYCH</sequence>
<feature type="region of interest" description="Disordered" evidence="15">
    <location>
        <begin position="1531"/>
        <end position="1600"/>
    </location>
</feature>
<dbReference type="GO" id="GO:0009893">
    <property type="term" value="P:positive regulation of metabolic process"/>
    <property type="evidence" value="ECO:0007669"/>
    <property type="project" value="UniProtKB-ARBA"/>
</dbReference>
<dbReference type="PROSITE" id="PS50245">
    <property type="entry name" value="CAP_GLY_2"/>
    <property type="match status" value="1"/>
</dbReference>
<name>A0A5N5TBN3_9CRUS</name>
<evidence type="ECO:0000259" key="16">
    <source>
        <dbReference type="PROSITE" id="PS50053"/>
    </source>
</evidence>
<feature type="compositionally biased region" description="Basic and acidic residues" evidence="15">
    <location>
        <begin position="1728"/>
        <end position="1740"/>
    </location>
</feature>
<dbReference type="GO" id="GO:0043130">
    <property type="term" value="F:ubiquitin binding"/>
    <property type="evidence" value="ECO:0007669"/>
    <property type="project" value="TreeGrafter"/>
</dbReference>
<keyword evidence="10 14" id="KW-0863">Zinc-finger</keyword>
<feature type="domain" description="CAP-Gly" evidence="19">
    <location>
        <begin position="62"/>
        <end position="105"/>
    </location>
</feature>
<evidence type="ECO:0000256" key="1">
    <source>
        <dbReference type="ARBA" id="ARBA00001798"/>
    </source>
</evidence>
<dbReference type="SMART" id="SM00547">
    <property type="entry name" value="ZnF_RBZ"/>
    <property type="match status" value="2"/>
</dbReference>
<keyword evidence="8" id="KW-0479">Metal-binding</keyword>
<evidence type="ECO:0000256" key="13">
    <source>
        <dbReference type="ARBA" id="ARBA00023186"/>
    </source>
</evidence>
<evidence type="ECO:0000256" key="15">
    <source>
        <dbReference type="SAM" id="MobiDB-lite"/>
    </source>
</evidence>
<feature type="compositionally biased region" description="Polar residues" evidence="15">
    <location>
        <begin position="138"/>
        <end position="148"/>
    </location>
</feature>
<dbReference type="InterPro" id="IPR029071">
    <property type="entry name" value="Ubiquitin-like_domsf"/>
</dbReference>
<keyword evidence="13" id="KW-0143">Chaperone</keyword>
<feature type="region of interest" description="Disordered" evidence="15">
    <location>
        <begin position="1781"/>
        <end position="1817"/>
    </location>
</feature>
<dbReference type="CDD" id="cd20345">
    <property type="entry name" value="BRcat_RBR_HOIL1"/>
    <property type="match status" value="1"/>
</dbReference>
<dbReference type="PROSITE" id="PS50053">
    <property type="entry name" value="UBIQUITIN_2"/>
    <property type="match status" value="1"/>
</dbReference>
<dbReference type="SUPFAM" id="SSF74924">
    <property type="entry name" value="Cap-Gly domain"/>
    <property type="match status" value="1"/>
</dbReference>
<dbReference type="Pfam" id="PF01302">
    <property type="entry name" value="CAP_GLY"/>
    <property type="match status" value="1"/>
</dbReference>
<dbReference type="SUPFAM" id="SSF57850">
    <property type="entry name" value="RING/U-box"/>
    <property type="match status" value="3"/>
</dbReference>
<evidence type="ECO:0000256" key="14">
    <source>
        <dbReference type="PROSITE-ProRule" id="PRU00322"/>
    </source>
</evidence>
<dbReference type="PROSITE" id="PS50199">
    <property type="entry name" value="ZF_RANBP2_2"/>
    <property type="match status" value="2"/>
</dbReference>
<keyword evidence="12" id="KW-0862">Zinc</keyword>
<evidence type="ECO:0000256" key="11">
    <source>
        <dbReference type="ARBA" id="ARBA00022786"/>
    </source>
</evidence>
<feature type="region of interest" description="Disordered" evidence="15">
    <location>
        <begin position="1709"/>
        <end position="1740"/>
    </location>
</feature>
<dbReference type="Gene3D" id="3.30.40.10">
    <property type="entry name" value="Zinc/RING finger domain, C3HC4 (zinc finger)"/>
    <property type="match status" value="1"/>
</dbReference>
<dbReference type="InterPro" id="IPR036443">
    <property type="entry name" value="Znf_RanBP2_sf"/>
</dbReference>
<dbReference type="FunFam" id="3.30.40.10:FF:000137">
    <property type="entry name" value="RanBP-type and C3HC4-type zinc finger-containing protein 1"/>
    <property type="match status" value="1"/>
</dbReference>
<evidence type="ECO:0000256" key="2">
    <source>
        <dbReference type="ARBA" id="ARBA00004906"/>
    </source>
</evidence>
<feature type="compositionally biased region" description="Acidic residues" evidence="15">
    <location>
        <begin position="1533"/>
        <end position="1543"/>
    </location>
</feature>
<dbReference type="InterPro" id="IPR017907">
    <property type="entry name" value="Znf_RING_CS"/>
</dbReference>
<feature type="region of interest" description="Disordered" evidence="15">
    <location>
        <begin position="956"/>
        <end position="999"/>
    </location>
</feature>
<evidence type="ECO:0000259" key="18">
    <source>
        <dbReference type="PROSITE" id="PS50199"/>
    </source>
</evidence>
<dbReference type="InterPro" id="IPR051628">
    <property type="entry name" value="LUBAC_E3_Ligases"/>
</dbReference>
<comment type="catalytic activity">
    <reaction evidence="1">
        <text>[E2 ubiquitin-conjugating enzyme]-S-ubiquitinyl-L-cysteine + [acceptor protein]-L-lysine = [E2 ubiquitin-conjugating enzyme]-L-cysteine + [acceptor protein]-N(6)-ubiquitinyl-L-lysine.</text>
        <dbReference type="EC" id="2.3.2.31"/>
    </reaction>
</comment>
<dbReference type="GO" id="GO:0097039">
    <property type="term" value="P:protein linear polyubiquitination"/>
    <property type="evidence" value="ECO:0007669"/>
    <property type="project" value="TreeGrafter"/>
</dbReference>
<evidence type="ECO:0000256" key="10">
    <source>
        <dbReference type="ARBA" id="ARBA00022771"/>
    </source>
</evidence>
<dbReference type="PROSITE" id="PS01358">
    <property type="entry name" value="ZF_RANBP2_1"/>
    <property type="match status" value="2"/>
</dbReference>
<dbReference type="GO" id="GO:0008270">
    <property type="term" value="F:zinc ion binding"/>
    <property type="evidence" value="ECO:0007669"/>
    <property type="project" value="UniProtKB-KW"/>
</dbReference>
<evidence type="ECO:0000256" key="12">
    <source>
        <dbReference type="ARBA" id="ARBA00022833"/>
    </source>
</evidence>
<dbReference type="Gene3D" id="3.10.20.90">
    <property type="entry name" value="Phosphatidylinositol 3-kinase Catalytic Subunit, Chain A, domain 1"/>
    <property type="match status" value="1"/>
</dbReference>
<feature type="region of interest" description="Disordered" evidence="15">
    <location>
        <begin position="1435"/>
        <end position="1455"/>
    </location>
</feature>
<dbReference type="Pfam" id="PF13639">
    <property type="entry name" value="zf-RING_2"/>
    <property type="match status" value="1"/>
</dbReference>
<dbReference type="CDD" id="cd20358">
    <property type="entry name" value="Rcat_RBR_HOIL1"/>
    <property type="match status" value="1"/>
</dbReference>
<keyword evidence="6" id="KW-0597">Phosphoprotein</keyword>
<dbReference type="InterPro" id="IPR047559">
    <property type="entry name" value="HOIL1_RBR_mRING-HC-C3HC3D"/>
</dbReference>
<dbReference type="InterPro" id="IPR000938">
    <property type="entry name" value="CAP-Gly_domain"/>
</dbReference>
<evidence type="ECO:0000256" key="3">
    <source>
        <dbReference type="ARBA" id="ARBA00008278"/>
    </source>
</evidence>
<dbReference type="CDD" id="cd01799">
    <property type="entry name" value="Ubl_HOIL1"/>
    <property type="match status" value="1"/>
</dbReference>
<dbReference type="PANTHER" id="PTHR22770:SF13">
    <property type="entry name" value="RING-TYPE DOMAIN-CONTAINING PROTEIN"/>
    <property type="match status" value="1"/>
</dbReference>
<dbReference type="Proteomes" id="UP000326759">
    <property type="component" value="Unassembled WGS sequence"/>
</dbReference>
<keyword evidence="22" id="KW-1185">Reference proteome</keyword>
<protein>
    <recommendedName>
        <fullName evidence="5">RanBP-type and C3HC4-type zinc finger-containing protein 1</fullName>
        <ecNumber evidence="4">2.3.2.31</ecNumber>
    </recommendedName>
</protein>
<feature type="compositionally biased region" description="Low complexity" evidence="15">
    <location>
        <begin position="429"/>
        <end position="441"/>
    </location>
</feature>
<evidence type="ECO:0000259" key="19">
    <source>
        <dbReference type="PROSITE" id="PS50245"/>
    </source>
</evidence>
<dbReference type="GO" id="GO:0061630">
    <property type="term" value="F:ubiquitin protein ligase activity"/>
    <property type="evidence" value="ECO:0007669"/>
    <property type="project" value="UniProtKB-EC"/>
</dbReference>
<dbReference type="PROSITE" id="PS00518">
    <property type="entry name" value="ZF_RING_1"/>
    <property type="match status" value="1"/>
</dbReference>
<dbReference type="Gene3D" id="2.30.30.190">
    <property type="entry name" value="CAP Gly-rich-like domain"/>
    <property type="match status" value="1"/>
</dbReference>
<dbReference type="GO" id="GO:0043161">
    <property type="term" value="P:proteasome-mediated ubiquitin-dependent protein catabolic process"/>
    <property type="evidence" value="ECO:0007669"/>
    <property type="project" value="TreeGrafter"/>
</dbReference>
<feature type="compositionally biased region" description="Polar residues" evidence="15">
    <location>
        <begin position="172"/>
        <end position="192"/>
    </location>
</feature>
<organism evidence="21 22">
    <name type="scientific">Armadillidium nasatum</name>
    <dbReference type="NCBI Taxonomy" id="96803"/>
    <lineage>
        <taxon>Eukaryota</taxon>
        <taxon>Metazoa</taxon>
        <taxon>Ecdysozoa</taxon>
        <taxon>Arthropoda</taxon>
        <taxon>Crustacea</taxon>
        <taxon>Multicrustacea</taxon>
        <taxon>Malacostraca</taxon>
        <taxon>Eumalacostraca</taxon>
        <taxon>Peracarida</taxon>
        <taxon>Isopoda</taxon>
        <taxon>Oniscidea</taxon>
        <taxon>Crinocheta</taxon>
        <taxon>Armadillidiidae</taxon>
        <taxon>Armadillidium</taxon>
    </lineage>
</organism>
<evidence type="ECO:0000259" key="17">
    <source>
        <dbReference type="PROSITE" id="PS50089"/>
    </source>
</evidence>
<dbReference type="Gene3D" id="2.30.30.380">
    <property type="entry name" value="Zn-finger domain of Sec23/24"/>
    <property type="match status" value="2"/>
</dbReference>
<dbReference type="InterPro" id="IPR036859">
    <property type="entry name" value="CAP-Gly_dom_sf"/>
</dbReference>